<comment type="caution">
    <text evidence="1">The sequence shown here is derived from an EMBL/GenBank/DDBJ whole genome shotgun (WGS) entry which is preliminary data.</text>
</comment>
<gene>
    <name evidence="1" type="ORF">HHO47_12020</name>
</gene>
<protein>
    <submittedName>
        <fullName evidence="1">Lipase</fullName>
    </submittedName>
</protein>
<sequence length="439" mass="49180">MNGYQFKMSYEIVKALLTLTTSMFFLCSCMTIDPYRIDASSKCEYVNSNDCSDSAITTAKTSSNNTYDLNFFEFDDQGYLHNSEKLGQRKTKDKIIDDIKNEANKQNVFLLIFVHGWHHNTDGNPEDGNIRSFREVLSTAADTFGESKKVIGVYIGWRGDSVRVPLLDEKNLINTFTFWERKKTAHEIGGQGMTSLLLELEAAVAPNDKYNHHLMTVGHSFGAAALYSGISHILQERLISSRALGAHEEADGFGDLVVLLNPAFEGIKHSSLFELAQSKCNSYPTTQKPRLVIVSSSADLAVRWAFPTGRRVNAFFETHGKTSATHCTSNGRIDIPLKTSQTDRYAVGHNCKYITHDLHLYNNGKYEQSSLDCEGNRVDRTKVAPVIFGRTVLTSREITTLNNPILNIWTNGDVIGGHNDIWNDNVKELLYRMIAVANL</sequence>
<reference evidence="1" key="1">
    <citation type="submission" date="2020-04" db="EMBL/GenBank/DDBJ databases">
        <title>Genome Sequencing for Pseudoaltermonas arctica.</title>
        <authorList>
            <person name="Elkins N.S."/>
        </authorList>
    </citation>
    <scope>NUCLEOTIDE SEQUENCE [LARGE SCALE GENOMIC DNA]</scope>
    <source>
        <strain evidence="1">NEC-BIFX-2020_0012</strain>
    </source>
</reference>
<keyword evidence="2" id="KW-1185">Reference proteome</keyword>
<proteinExistence type="predicted"/>
<dbReference type="EMBL" id="JABBMT010000018">
    <property type="protein sequence ID" value="NMM41522.1"/>
    <property type="molecule type" value="Genomic_DNA"/>
</dbReference>
<organism evidence="1 2">
    <name type="scientific">Pseudoalteromonas arctica</name>
    <dbReference type="NCBI Taxonomy" id="394751"/>
    <lineage>
        <taxon>Bacteria</taxon>
        <taxon>Pseudomonadati</taxon>
        <taxon>Pseudomonadota</taxon>
        <taxon>Gammaproteobacteria</taxon>
        <taxon>Alteromonadales</taxon>
        <taxon>Pseudoalteromonadaceae</taxon>
        <taxon>Pseudoalteromonas</taxon>
    </lineage>
</organism>
<dbReference type="AlphaFoldDB" id="A0A7Y0DTS9"/>
<dbReference type="Proteomes" id="UP000570493">
    <property type="component" value="Unassembled WGS sequence"/>
</dbReference>
<dbReference type="PROSITE" id="PS51257">
    <property type="entry name" value="PROKAR_LIPOPROTEIN"/>
    <property type="match status" value="1"/>
</dbReference>
<dbReference type="RefSeq" id="WP_169020504.1">
    <property type="nucleotide sequence ID" value="NZ_JABBMT010000018.1"/>
</dbReference>
<accession>A0A7Y0DTS9</accession>
<evidence type="ECO:0000313" key="1">
    <source>
        <dbReference type="EMBL" id="NMM41522.1"/>
    </source>
</evidence>
<name>A0A7Y0DTS9_9GAMM</name>
<evidence type="ECO:0000313" key="2">
    <source>
        <dbReference type="Proteomes" id="UP000570493"/>
    </source>
</evidence>